<proteinExistence type="predicted"/>
<dbReference type="eggNOG" id="ENOG502R92T">
    <property type="taxonomic scope" value="Eukaryota"/>
</dbReference>
<dbReference type="InParanoid" id="B8BUJ6"/>
<feature type="compositionally biased region" description="Acidic residues" evidence="6">
    <location>
        <begin position="284"/>
        <end position="300"/>
    </location>
</feature>
<dbReference type="GO" id="GO:0046872">
    <property type="term" value="F:metal ion binding"/>
    <property type="evidence" value="ECO:0007669"/>
    <property type="project" value="UniProtKB-KW"/>
</dbReference>
<accession>B8BUJ6</accession>
<evidence type="ECO:0000256" key="2">
    <source>
        <dbReference type="ARBA" id="ARBA00022617"/>
    </source>
</evidence>
<dbReference type="GO" id="GO:0020037">
    <property type="term" value="F:heme binding"/>
    <property type="evidence" value="ECO:0007669"/>
    <property type="project" value="InterPro"/>
</dbReference>
<dbReference type="Gene3D" id="2.60.40.1190">
    <property type="match status" value="1"/>
</dbReference>
<keyword evidence="10" id="KW-1185">Reference proteome</keyword>
<keyword evidence="5" id="KW-0408">Iron</keyword>
<dbReference type="KEGG" id="tps:THAPSDRAFT_21306"/>
<keyword evidence="3" id="KW-0479">Metal-binding</keyword>
<dbReference type="Pfam" id="PF09459">
    <property type="entry name" value="EB_dh"/>
    <property type="match status" value="1"/>
</dbReference>
<dbReference type="SUPFAM" id="SSF49344">
    <property type="entry name" value="CBD9-like"/>
    <property type="match status" value="1"/>
</dbReference>
<evidence type="ECO:0000256" key="1">
    <source>
        <dbReference type="ARBA" id="ARBA00022448"/>
    </source>
</evidence>
<sequence>MILAKNIVLAFIGASLVARQTNAECSSLESITCVPTSTAPTLDGDVSDWSSIESFESSFVGAMTGSEYPHGNLKVQCVYDAEKVYFLFEVPGPYRFDTEDNHLCAAMSTMMKMGLDAQLYNMGGCPLAATSCAADPTDCEDYKVDIGGHWELSTTEQGVAYGVNDGTGDDAVANKDDEYSTSPFCRFDDDDANAANEWEGAWLHTAADTNTTDGSYIFEMSRTLSTASSESDAQLMGGKATDFGFGYWDPFENEVNGWSDAGHYVTGCQTNWISLRLVDDSGEVTEDAPVEEAPVEETPAEDTSTPAAGSGATFVGASASVVAAGILAYVL</sequence>
<keyword evidence="4" id="KW-0249">Electron transport</keyword>
<evidence type="ECO:0000256" key="7">
    <source>
        <dbReference type="SAM" id="SignalP"/>
    </source>
</evidence>
<evidence type="ECO:0000313" key="10">
    <source>
        <dbReference type="Proteomes" id="UP000001449"/>
    </source>
</evidence>
<protein>
    <recommendedName>
        <fullName evidence="8">Cytochrome c-552/DMSO reductase-like haem-binding domain-containing protein</fullName>
    </recommendedName>
</protein>
<organism evidence="9 10">
    <name type="scientific">Thalassiosira pseudonana</name>
    <name type="common">Marine diatom</name>
    <name type="synonym">Cyclotella nana</name>
    <dbReference type="NCBI Taxonomy" id="35128"/>
    <lineage>
        <taxon>Eukaryota</taxon>
        <taxon>Sar</taxon>
        <taxon>Stramenopiles</taxon>
        <taxon>Ochrophyta</taxon>
        <taxon>Bacillariophyta</taxon>
        <taxon>Coscinodiscophyceae</taxon>
        <taxon>Thalassiosirophycidae</taxon>
        <taxon>Thalassiosirales</taxon>
        <taxon>Thalassiosiraceae</taxon>
        <taxon>Thalassiosira</taxon>
    </lineage>
</organism>
<evidence type="ECO:0000256" key="3">
    <source>
        <dbReference type="ARBA" id="ARBA00022723"/>
    </source>
</evidence>
<feature type="region of interest" description="Disordered" evidence="6">
    <location>
        <begin position="284"/>
        <end position="308"/>
    </location>
</feature>
<evidence type="ECO:0000256" key="6">
    <source>
        <dbReference type="SAM" id="MobiDB-lite"/>
    </source>
</evidence>
<dbReference type="EMBL" id="CM000639">
    <property type="protein sequence ID" value="EED95299.1"/>
    <property type="molecule type" value="Genomic_DNA"/>
</dbReference>
<dbReference type="PANTHER" id="PTHR36044">
    <property type="entry name" value="HEME BINDING PROTEIN"/>
    <property type="match status" value="1"/>
</dbReference>
<dbReference type="RefSeq" id="XP_002287856.1">
    <property type="nucleotide sequence ID" value="XM_002287820.1"/>
</dbReference>
<dbReference type="AlphaFoldDB" id="B8BUJ6"/>
<dbReference type="GeneID" id="7444663"/>
<feature type="signal peptide" evidence="7">
    <location>
        <begin position="1"/>
        <end position="23"/>
    </location>
</feature>
<keyword evidence="7" id="KW-0732">Signal</keyword>
<reference evidence="9 10" key="1">
    <citation type="journal article" date="2004" name="Science">
        <title>The genome of the diatom Thalassiosira pseudonana: ecology, evolution, and metabolism.</title>
        <authorList>
            <person name="Armbrust E.V."/>
            <person name="Berges J.A."/>
            <person name="Bowler C."/>
            <person name="Green B.R."/>
            <person name="Martinez D."/>
            <person name="Putnam N.H."/>
            <person name="Zhou S."/>
            <person name="Allen A.E."/>
            <person name="Apt K.E."/>
            <person name="Bechner M."/>
            <person name="Brzezinski M.A."/>
            <person name="Chaal B.K."/>
            <person name="Chiovitti A."/>
            <person name="Davis A.K."/>
            <person name="Demarest M.S."/>
            <person name="Detter J.C."/>
            <person name="Glavina T."/>
            <person name="Goodstein D."/>
            <person name="Hadi M.Z."/>
            <person name="Hellsten U."/>
            <person name="Hildebrand M."/>
            <person name="Jenkins B.D."/>
            <person name="Jurka J."/>
            <person name="Kapitonov V.V."/>
            <person name="Kroger N."/>
            <person name="Lau W.W."/>
            <person name="Lane T.W."/>
            <person name="Larimer F.W."/>
            <person name="Lippmeier J.C."/>
            <person name="Lucas S."/>
            <person name="Medina M."/>
            <person name="Montsant A."/>
            <person name="Obornik M."/>
            <person name="Parker M.S."/>
            <person name="Palenik B."/>
            <person name="Pazour G.J."/>
            <person name="Richardson P.M."/>
            <person name="Rynearson T.A."/>
            <person name="Saito M.A."/>
            <person name="Schwartz D.C."/>
            <person name="Thamatrakoln K."/>
            <person name="Valentin K."/>
            <person name="Vardi A."/>
            <person name="Wilkerson F.P."/>
            <person name="Rokhsar D.S."/>
        </authorList>
    </citation>
    <scope>NUCLEOTIDE SEQUENCE [LARGE SCALE GENOMIC DNA]</scope>
    <source>
        <strain evidence="9 10">CCMP1335</strain>
    </source>
</reference>
<name>B8BUJ6_THAPS</name>
<dbReference type="InterPro" id="IPR019020">
    <property type="entry name" value="Cyt-c552/DMSO_Rdtase_haem-bd"/>
</dbReference>
<gene>
    <name evidence="9" type="ORF">THAPSDRAFT_21306</name>
</gene>
<dbReference type="HOGENOM" id="CLU_047664_0_0_1"/>
<feature type="chain" id="PRO_5002869307" description="Cytochrome c-552/DMSO reductase-like haem-binding domain-containing protein" evidence="7">
    <location>
        <begin position="24"/>
        <end position="331"/>
    </location>
</feature>
<evidence type="ECO:0000259" key="8">
    <source>
        <dbReference type="Pfam" id="PF09459"/>
    </source>
</evidence>
<dbReference type="Proteomes" id="UP000001449">
    <property type="component" value="Chromosome 2"/>
</dbReference>
<evidence type="ECO:0000256" key="5">
    <source>
        <dbReference type="ARBA" id="ARBA00023004"/>
    </source>
</evidence>
<evidence type="ECO:0000256" key="4">
    <source>
        <dbReference type="ARBA" id="ARBA00022982"/>
    </source>
</evidence>
<keyword evidence="2" id="KW-0349">Heme</keyword>
<keyword evidence="1" id="KW-0813">Transport</keyword>
<evidence type="ECO:0000313" key="9">
    <source>
        <dbReference type="EMBL" id="EED95299.1"/>
    </source>
</evidence>
<reference evidence="9 10" key="2">
    <citation type="journal article" date="2008" name="Nature">
        <title>The Phaeodactylum genome reveals the evolutionary history of diatom genomes.</title>
        <authorList>
            <person name="Bowler C."/>
            <person name="Allen A.E."/>
            <person name="Badger J.H."/>
            <person name="Grimwood J."/>
            <person name="Jabbari K."/>
            <person name="Kuo A."/>
            <person name="Maheswari U."/>
            <person name="Martens C."/>
            <person name="Maumus F."/>
            <person name="Otillar R.P."/>
            <person name="Rayko E."/>
            <person name="Salamov A."/>
            <person name="Vandepoele K."/>
            <person name="Beszteri B."/>
            <person name="Gruber A."/>
            <person name="Heijde M."/>
            <person name="Katinka M."/>
            <person name="Mock T."/>
            <person name="Valentin K."/>
            <person name="Verret F."/>
            <person name="Berges J.A."/>
            <person name="Brownlee C."/>
            <person name="Cadoret J.P."/>
            <person name="Chiovitti A."/>
            <person name="Choi C.J."/>
            <person name="Coesel S."/>
            <person name="De Martino A."/>
            <person name="Detter J.C."/>
            <person name="Durkin C."/>
            <person name="Falciatore A."/>
            <person name="Fournet J."/>
            <person name="Haruta M."/>
            <person name="Huysman M.J."/>
            <person name="Jenkins B.D."/>
            <person name="Jiroutova K."/>
            <person name="Jorgensen R.E."/>
            <person name="Joubert Y."/>
            <person name="Kaplan A."/>
            <person name="Kroger N."/>
            <person name="Kroth P.G."/>
            <person name="La Roche J."/>
            <person name="Lindquist E."/>
            <person name="Lommer M."/>
            <person name="Martin-Jezequel V."/>
            <person name="Lopez P.J."/>
            <person name="Lucas S."/>
            <person name="Mangogna M."/>
            <person name="McGinnis K."/>
            <person name="Medlin L.K."/>
            <person name="Montsant A."/>
            <person name="Oudot-Le Secq M.P."/>
            <person name="Napoli C."/>
            <person name="Obornik M."/>
            <person name="Parker M.S."/>
            <person name="Petit J.L."/>
            <person name="Porcel B.M."/>
            <person name="Poulsen N."/>
            <person name="Robison M."/>
            <person name="Rychlewski L."/>
            <person name="Rynearson T.A."/>
            <person name="Schmutz J."/>
            <person name="Shapiro H."/>
            <person name="Siaut M."/>
            <person name="Stanley M."/>
            <person name="Sussman M.R."/>
            <person name="Taylor A.R."/>
            <person name="Vardi A."/>
            <person name="von Dassow P."/>
            <person name="Vyverman W."/>
            <person name="Willis A."/>
            <person name="Wyrwicz L.S."/>
            <person name="Rokhsar D.S."/>
            <person name="Weissenbach J."/>
            <person name="Armbrust E.V."/>
            <person name="Green B.R."/>
            <person name="Van de Peer Y."/>
            <person name="Grigoriev I.V."/>
        </authorList>
    </citation>
    <scope>NUCLEOTIDE SEQUENCE [LARGE SCALE GENOMIC DNA]</scope>
    <source>
        <strain evidence="9 10">CCMP1335</strain>
    </source>
</reference>
<feature type="domain" description="Cytochrome c-552/DMSO reductase-like haem-binding" evidence="8">
    <location>
        <begin position="47"/>
        <end position="249"/>
    </location>
</feature>
<dbReference type="PANTHER" id="PTHR36044:SF1">
    <property type="entry name" value="HEME BINDING PROTEIN"/>
    <property type="match status" value="1"/>
</dbReference>
<dbReference type="PaxDb" id="35128-Thaps21306"/>